<feature type="signal peptide" evidence="1">
    <location>
        <begin position="1"/>
        <end position="36"/>
    </location>
</feature>
<feature type="domain" description="Alpha-L-rhamnosidase six-hairpin glycosidase" evidence="3">
    <location>
        <begin position="266"/>
        <end position="487"/>
    </location>
</feature>
<dbReference type="InterPro" id="IPR013783">
    <property type="entry name" value="Ig-like_fold"/>
</dbReference>
<dbReference type="InterPro" id="IPR012341">
    <property type="entry name" value="6hp_glycosidase-like_sf"/>
</dbReference>
<gene>
    <name evidence="5" type="ORF">ACEZDG_34120</name>
</gene>
<dbReference type="Pfam" id="PF17390">
    <property type="entry name" value="Bac_rhamnosid_C"/>
    <property type="match status" value="1"/>
</dbReference>
<keyword evidence="1" id="KW-0732">Signal</keyword>
<dbReference type="Gene3D" id="2.60.420.10">
    <property type="entry name" value="Maltose phosphorylase, domain 3"/>
    <property type="match status" value="1"/>
</dbReference>
<dbReference type="InterPro" id="IPR000421">
    <property type="entry name" value="FA58C"/>
</dbReference>
<dbReference type="EMBL" id="JBHEZX010000023">
    <property type="protein sequence ID" value="MFC1414312.1"/>
    <property type="molecule type" value="Genomic_DNA"/>
</dbReference>
<evidence type="ECO:0000256" key="1">
    <source>
        <dbReference type="SAM" id="SignalP"/>
    </source>
</evidence>
<dbReference type="Pfam" id="PF17389">
    <property type="entry name" value="Bac_rhamnosid6H"/>
    <property type="match status" value="1"/>
</dbReference>
<dbReference type="InterPro" id="IPR035396">
    <property type="entry name" value="Bac_rhamnosid6H"/>
</dbReference>
<organism evidence="5 6">
    <name type="scientific">Streptacidiphilus alkalitolerans</name>
    <dbReference type="NCBI Taxonomy" id="3342712"/>
    <lineage>
        <taxon>Bacteria</taxon>
        <taxon>Bacillati</taxon>
        <taxon>Actinomycetota</taxon>
        <taxon>Actinomycetes</taxon>
        <taxon>Kitasatosporales</taxon>
        <taxon>Streptomycetaceae</taxon>
        <taxon>Streptacidiphilus</taxon>
    </lineage>
</organism>
<feature type="chain" id="PRO_5045572920" evidence="1">
    <location>
        <begin position="37"/>
        <end position="938"/>
    </location>
</feature>
<evidence type="ECO:0000259" key="2">
    <source>
        <dbReference type="Pfam" id="PF00754"/>
    </source>
</evidence>
<proteinExistence type="predicted"/>
<protein>
    <submittedName>
        <fullName evidence="5">Discoidin domain-containing protein</fullName>
    </submittedName>
</protein>
<dbReference type="RefSeq" id="WP_380517675.1">
    <property type="nucleotide sequence ID" value="NZ_JBHEZX010000023.1"/>
</dbReference>
<feature type="domain" description="F5/8 type C" evidence="2">
    <location>
        <begin position="811"/>
        <end position="935"/>
    </location>
</feature>
<evidence type="ECO:0000313" key="6">
    <source>
        <dbReference type="Proteomes" id="UP001592582"/>
    </source>
</evidence>
<dbReference type="Pfam" id="PF00754">
    <property type="entry name" value="F5_F8_type_C"/>
    <property type="match status" value="1"/>
</dbReference>
<dbReference type="Gene3D" id="2.60.120.260">
    <property type="entry name" value="Galactose-binding domain-like"/>
    <property type="match status" value="1"/>
</dbReference>
<evidence type="ECO:0000313" key="5">
    <source>
        <dbReference type="EMBL" id="MFC1414312.1"/>
    </source>
</evidence>
<dbReference type="PANTHER" id="PTHR34987">
    <property type="entry name" value="C, PUTATIVE (AFU_ORTHOLOGUE AFUA_3G02880)-RELATED"/>
    <property type="match status" value="1"/>
</dbReference>
<dbReference type="InterPro" id="IPR008928">
    <property type="entry name" value="6-hairpin_glycosidase_sf"/>
</dbReference>
<evidence type="ECO:0000259" key="3">
    <source>
        <dbReference type="Pfam" id="PF17389"/>
    </source>
</evidence>
<accession>A0ABV6VKP4</accession>
<evidence type="ECO:0000259" key="4">
    <source>
        <dbReference type="Pfam" id="PF17390"/>
    </source>
</evidence>
<dbReference type="SUPFAM" id="SSF49785">
    <property type="entry name" value="Galactose-binding domain-like"/>
    <property type="match status" value="1"/>
</dbReference>
<dbReference type="SUPFAM" id="SSF48208">
    <property type="entry name" value="Six-hairpin glycosidases"/>
    <property type="match status" value="1"/>
</dbReference>
<sequence length="938" mass="97584">MTMPHRVPGRSDRKRRLGVGAALVGLAVAALPVANADASGHAAGRAADHGPAPARPWDAYNLAPASRTVAPVRVTRTTGTVSSPSALLHGRPVVLSGAGSGSSITLDFGKEVGGVVSLHFTGASAGGQRLGLAFSESSQYIGTSSDASNGGSGSDGAIYADVTPGATWTMPQASLRGGFRYLTLFSASGGPISLDRVSLDISFAPTMANLRDYDNYFYSSDPLLNRIWYAGAYTVQTNTIAPTTGRVWGPPASGWDNSGTVGTGDTVLVDGAKRDRTVWPGDLGVSVPTEFASLGDLTPTRNALTTLYQHQAASGELPFAGPEVNFYGSDTYHLWTLIGTANYYQYSHDKAWLDSEWSNYKRALAFSLAKVGTDGLMSVTGTADWARSDQGGENIEANALLYQALRTGAALAAAEGDQASATAWKAAGDSVKAGVNAVLWDDAAGEYRDNPTSDLHPQDGNSAAVWFGLAPSDRAKRVSASLTTDWNAFGATTPEKNSEIATFPGSMEIQAHLQAGDTTQALDLIRREWGYMLNSPLGTGSTFWEGYLANGQFGYGGAYMSAAHGWATGPTSALTFYVLGINPASVSGGYTIKPQPGDLKNAQGSLKTPLGDIKLGWQHDVSSRTFTEQLDAPAAAVGEVDVPTFGAATLVTVNGKRVWNGREGSGYGAHLQDGYLVLRGVPARATIRSQAVGAVPTTLSVAATSTSTAPLQAGHTLTVPVTVSAQGDKVLKGKLTATLPAGWTADPASFTLDTRDGPTDTVVDLTLHAPADAASGPQSIGITATADRANAHLSTPVLVFGSWPQGSTAAASSAHAPNVFNGQQRTYDAANAIDGDPATFWNDDTPGQFPDTLTVTAPSPVTLHGVGFASIVDGVPTDFSVQTWDGSEWTTRAEVSGNSAVDRWIPFDAPVSTTQVRLVVTGSQTQNGNFTRVAELTP</sequence>
<feature type="domain" description="Alpha-L-rhamnosidase C-terminal" evidence="4">
    <location>
        <begin position="591"/>
        <end position="650"/>
    </location>
</feature>
<keyword evidence="6" id="KW-1185">Reference proteome</keyword>
<dbReference type="PANTHER" id="PTHR34987:SF6">
    <property type="entry name" value="ALPHA-L-RHAMNOSIDASE SIX-HAIRPIN GLYCOSIDASE DOMAIN-CONTAINING PROTEIN"/>
    <property type="match status" value="1"/>
</dbReference>
<dbReference type="InterPro" id="IPR008979">
    <property type="entry name" value="Galactose-bd-like_sf"/>
</dbReference>
<dbReference type="Gene3D" id="1.50.10.10">
    <property type="match status" value="1"/>
</dbReference>
<dbReference type="Proteomes" id="UP001592582">
    <property type="component" value="Unassembled WGS sequence"/>
</dbReference>
<dbReference type="InterPro" id="IPR035398">
    <property type="entry name" value="Bac_rhamnosid_C"/>
</dbReference>
<name>A0ABV6VKP4_9ACTN</name>
<dbReference type="Gene3D" id="2.60.40.10">
    <property type="entry name" value="Immunoglobulins"/>
    <property type="match status" value="1"/>
</dbReference>
<reference evidence="5 6" key="1">
    <citation type="submission" date="2024-09" db="EMBL/GenBank/DDBJ databases">
        <authorList>
            <person name="Lee S.D."/>
        </authorList>
    </citation>
    <scope>NUCLEOTIDE SEQUENCE [LARGE SCALE GENOMIC DNA]</scope>
    <source>
        <strain evidence="5 6">N1-1</strain>
    </source>
</reference>
<comment type="caution">
    <text evidence="5">The sequence shown here is derived from an EMBL/GenBank/DDBJ whole genome shotgun (WGS) entry which is preliminary data.</text>
</comment>